<dbReference type="InterPro" id="IPR036388">
    <property type="entry name" value="WH-like_DNA-bd_sf"/>
</dbReference>
<name>G2LEZ5_CHLTF</name>
<gene>
    <name evidence="2" type="ordered locus">Cabther_A1782</name>
</gene>
<feature type="domain" description="HTH marR-type" evidence="1">
    <location>
        <begin position="8"/>
        <end position="113"/>
    </location>
</feature>
<dbReference type="PANTHER" id="PTHR38600">
    <property type="entry name" value="TRANSCRIPTIONAL REGULATORY PROTEIN"/>
    <property type="match status" value="1"/>
</dbReference>
<dbReference type="EMBL" id="CP002514">
    <property type="protein sequence ID" value="AEP12528.1"/>
    <property type="molecule type" value="Genomic_DNA"/>
</dbReference>
<proteinExistence type="predicted"/>
<keyword evidence="3" id="KW-1185">Reference proteome</keyword>
<protein>
    <submittedName>
        <fullName evidence="2">Putative transcriptional regulator</fullName>
    </submittedName>
</protein>
<dbReference type="GO" id="GO:0003700">
    <property type="term" value="F:DNA-binding transcription factor activity"/>
    <property type="evidence" value="ECO:0007669"/>
    <property type="project" value="InterPro"/>
</dbReference>
<evidence type="ECO:0000313" key="3">
    <source>
        <dbReference type="Proteomes" id="UP000006791"/>
    </source>
</evidence>
<dbReference type="HOGENOM" id="CLU_078469_2_1_0"/>
<dbReference type="InterPro" id="IPR013196">
    <property type="entry name" value="HTH_11"/>
</dbReference>
<dbReference type="STRING" id="981222.Cabther_A1782"/>
<dbReference type="CDD" id="cd00090">
    <property type="entry name" value="HTH_ARSR"/>
    <property type="match status" value="1"/>
</dbReference>
<dbReference type="KEGG" id="ctm:Cabther_A1782"/>
<evidence type="ECO:0000259" key="1">
    <source>
        <dbReference type="SMART" id="SM00347"/>
    </source>
</evidence>
<dbReference type="InterPro" id="IPR000835">
    <property type="entry name" value="HTH_MarR-typ"/>
</dbReference>
<dbReference type="Pfam" id="PF08279">
    <property type="entry name" value="HTH_11"/>
    <property type="match status" value="1"/>
</dbReference>
<dbReference type="PANTHER" id="PTHR38600:SF1">
    <property type="entry name" value="TRANSCRIPTIONAL REGULATORY PROTEIN"/>
    <property type="match status" value="1"/>
</dbReference>
<sequence length="224" mass="25263">MPRLWQNAAMKTSGISGKDTREKIVFLLKTRAPLSVEELATELATSGVNVRRYLEALERDGLVESTLKRRERGRPVHLYRLTERADELFPHAYDVLSVEILQQIEQRFGRDVVTSILQGRADTLAAKIKPRLQGKTLRKRVEEFARALEEMGYLVRVENGTPDSYVVVMHHCPVLLIARDFPEVCDGDCLIASQSLDAEVIRQCALSEGASCCRFIIRRPGAEA</sequence>
<dbReference type="InterPro" id="IPR011991">
    <property type="entry name" value="ArsR-like_HTH"/>
</dbReference>
<evidence type="ECO:0000313" key="2">
    <source>
        <dbReference type="EMBL" id="AEP12528.1"/>
    </source>
</evidence>
<dbReference type="SUPFAM" id="SSF46785">
    <property type="entry name" value="Winged helix' DNA-binding domain"/>
    <property type="match status" value="1"/>
</dbReference>
<dbReference type="Proteomes" id="UP000006791">
    <property type="component" value="Chromosome 1"/>
</dbReference>
<reference evidence="2 3" key="1">
    <citation type="journal article" date="2012" name="Environ. Microbiol.">
        <title>Complete genome of Candidatus Chloracidobacterium thermophilum, a chlorophyll-based photoheterotroph belonging to the phylum Acidobacteria.</title>
        <authorList>
            <person name="Garcia Costas A.M."/>
            <person name="Liu Z."/>
            <person name="Tomsho L.P."/>
            <person name="Schuster S.C."/>
            <person name="Ward D.M."/>
            <person name="Bryant D.A."/>
        </authorList>
    </citation>
    <scope>NUCLEOTIDE SEQUENCE [LARGE SCALE GENOMIC DNA]</scope>
    <source>
        <strain evidence="2 3">B</strain>
    </source>
</reference>
<dbReference type="AlphaFoldDB" id="G2LEZ5"/>
<dbReference type="Gene3D" id="1.10.10.10">
    <property type="entry name" value="Winged helix-like DNA-binding domain superfamily/Winged helix DNA-binding domain"/>
    <property type="match status" value="1"/>
</dbReference>
<dbReference type="SMART" id="SM00347">
    <property type="entry name" value="HTH_MARR"/>
    <property type="match status" value="1"/>
</dbReference>
<accession>G2LEZ5</accession>
<dbReference type="OrthoDB" id="155998at2"/>
<dbReference type="InterPro" id="IPR036390">
    <property type="entry name" value="WH_DNA-bd_sf"/>
</dbReference>
<organism evidence="2 3">
    <name type="scientific">Chloracidobacterium thermophilum (strain B)</name>
    <dbReference type="NCBI Taxonomy" id="981222"/>
    <lineage>
        <taxon>Bacteria</taxon>
        <taxon>Pseudomonadati</taxon>
        <taxon>Acidobacteriota</taxon>
        <taxon>Terriglobia</taxon>
        <taxon>Terriglobales</taxon>
        <taxon>Acidobacteriaceae</taxon>
        <taxon>Chloracidobacterium</taxon>
    </lineage>
</organism>